<keyword evidence="1" id="KW-0132">Cell division</keyword>
<dbReference type="VEuPathDB" id="MicrosporidiaDB:CWI38_0262p0030"/>
<name>A0A4Q9LYX4_9MICR</name>
<keyword evidence="1" id="KW-0137">Centromere</keyword>
<comment type="subunit">
    <text evidence="1">Component of the NDC80 complex.</text>
</comment>
<proteinExistence type="inferred from homology"/>
<keyword evidence="1" id="KW-0131">Cell cycle</keyword>
<dbReference type="Proteomes" id="UP000292282">
    <property type="component" value="Unassembled WGS sequence"/>
</dbReference>
<keyword evidence="2" id="KW-0175">Coiled coil</keyword>
<sequence length="179" mass="21419">MNTSLLKNGELFTSQYERELLNKIEQITRSEESSHISNIKTMKNSLIDLKRSNSFIETEIENLKLQKMKEENSYMKLNQEISSLSKELFMSEEKNENLELELIELTNEIKNKTAYYKSIQYPTSNSLFIEIFRKFHIEWKNDKNIICTIKNKKLNDVFTIFHDDNKTEKEINDLLWKHL</sequence>
<keyword evidence="1" id="KW-0539">Nucleus</keyword>
<protein>
    <recommendedName>
        <fullName evidence="1">Kinetochore protein Spc24</fullName>
    </recommendedName>
</protein>
<comment type="function">
    <text evidence="1">Acts as a component of the essential kinetochore-associated NDC80 complex, which is required for chromosome segregation and spindle checkpoint activity.</text>
</comment>
<feature type="coiled-coil region" evidence="2">
    <location>
        <begin position="46"/>
        <end position="115"/>
    </location>
</feature>
<dbReference type="OrthoDB" id="2195638at2759"/>
<reference evidence="3 4" key="1">
    <citation type="submission" date="2017-12" db="EMBL/GenBank/DDBJ databases">
        <authorList>
            <person name="Pombert J.-F."/>
            <person name="Haag K.L."/>
            <person name="Ebert D."/>
        </authorList>
    </citation>
    <scope>NUCLEOTIDE SEQUENCE [LARGE SCALE GENOMIC DNA]</scope>
    <source>
        <strain evidence="3">IL-G-3</strain>
    </source>
</reference>
<dbReference type="AlphaFoldDB" id="A0A4Q9LYX4"/>
<comment type="caution">
    <text evidence="3">The sequence shown here is derived from an EMBL/GenBank/DDBJ whole genome shotgun (WGS) entry which is preliminary data.</text>
</comment>
<evidence type="ECO:0000256" key="2">
    <source>
        <dbReference type="SAM" id="Coils"/>
    </source>
</evidence>
<keyword evidence="4" id="KW-1185">Reference proteome</keyword>
<accession>A0A4Q9LYX4</accession>
<gene>
    <name evidence="3" type="ORF">CWI38_0262p0030</name>
</gene>
<dbReference type="Pfam" id="PF08286">
    <property type="entry name" value="Spc24"/>
    <property type="match status" value="1"/>
</dbReference>
<keyword evidence="1" id="KW-0158">Chromosome</keyword>
<comment type="subcellular location">
    <subcellularLocation>
        <location evidence="1">Nucleus</location>
    </subcellularLocation>
    <subcellularLocation>
        <location evidence="1">Chromosome</location>
        <location evidence="1">Centromere</location>
        <location evidence="1">Kinetochore</location>
    </subcellularLocation>
</comment>
<dbReference type="InterPro" id="IPR013252">
    <property type="entry name" value="Ndc80_Spc24"/>
</dbReference>
<evidence type="ECO:0000313" key="3">
    <source>
        <dbReference type="EMBL" id="TBU17942.1"/>
    </source>
</evidence>
<dbReference type="EMBL" id="PITK01000262">
    <property type="protein sequence ID" value="TBU17942.1"/>
    <property type="molecule type" value="Genomic_DNA"/>
</dbReference>
<organism evidence="3 4">
    <name type="scientific">Hamiltosporidium tvaerminnensis</name>
    <dbReference type="NCBI Taxonomy" id="1176355"/>
    <lineage>
        <taxon>Eukaryota</taxon>
        <taxon>Fungi</taxon>
        <taxon>Fungi incertae sedis</taxon>
        <taxon>Microsporidia</taxon>
        <taxon>Dubosqiidae</taxon>
        <taxon>Hamiltosporidium</taxon>
    </lineage>
</organism>
<keyword evidence="1" id="KW-0995">Kinetochore</keyword>
<evidence type="ECO:0000256" key="1">
    <source>
        <dbReference type="RuleBase" id="RU368011"/>
    </source>
</evidence>
<keyword evidence="1" id="KW-0498">Mitosis</keyword>
<comment type="similarity">
    <text evidence="1">Belongs to the SPC24 family.</text>
</comment>
<evidence type="ECO:0000313" key="4">
    <source>
        <dbReference type="Proteomes" id="UP000292282"/>
    </source>
</evidence>